<dbReference type="GO" id="GO:0005829">
    <property type="term" value="C:cytosol"/>
    <property type="evidence" value="ECO:0007669"/>
    <property type="project" value="TreeGrafter"/>
</dbReference>
<evidence type="ECO:0000256" key="2">
    <source>
        <dbReference type="ARBA" id="ARBA00022490"/>
    </source>
</evidence>
<dbReference type="InterPro" id="IPR029063">
    <property type="entry name" value="SAM-dependent_MTases_sf"/>
</dbReference>
<dbReference type="PIRSF" id="PIRSF000401">
    <property type="entry name" value="RPL11_MTase"/>
    <property type="match status" value="1"/>
</dbReference>
<dbReference type="EMBL" id="FOSP01000011">
    <property type="protein sequence ID" value="SFK65763.1"/>
    <property type="molecule type" value="Genomic_DNA"/>
</dbReference>
<keyword evidence="8" id="KW-1185">Reference proteome</keyword>
<evidence type="ECO:0000313" key="8">
    <source>
        <dbReference type="Proteomes" id="UP000199533"/>
    </source>
</evidence>
<comment type="function">
    <text evidence="6">Methylates ribosomal protein L11.</text>
</comment>
<dbReference type="GO" id="GO:0016279">
    <property type="term" value="F:protein-lysine N-methyltransferase activity"/>
    <property type="evidence" value="ECO:0007669"/>
    <property type="project" value="TreeGrafter"/>
</dbReference>
<evidence type="ECO:0000256" key="5">
    <source>
        <dbReference type="ARBA" id="ARBA00022691"/>
    </source>
</evidence>
<dbReference type="Proteomes" id="UP000199533">
    <property type="component" value="Unassembled WGS sequence"/>
</dbReference>
<feature type="binding site" evidence="6">
    <location>
        <position position="151"/>
    </location>
    <ligand>
        <name>S-adenosyl-L-methionine</name>
        <dbReference type="ChEBI" id="CHEBI:59789"/>
    </ligand>
</feature>
<keyword evidence="3 6" id="KW-0489">Methyltransferase</keyword>
<dbReference type="AlphaFoldDB" id="A0A1I4BB53"/>
<gene>
    <name evidence="6" type="primary">prmA</name>
    <name evidence="7" type="ORF">SAMN05216302_1011120</name>
</gene>
<dbReference type="Gene3D" id="3.40.50.150">
    <property type="entry name" value="Vaccinia Virus protein VP39"/>
    <property type="match status" value="1"/>
</dbReference>
<name>A0A1I4BB53_9PROT</name>
<dbReference type="NCBIfam" id="TIGR00406">
    <property type="entry name" value="prmA"/>
    <property type="match status" value="1"/>
</dbReference>
<keyword evidence="7" id="KW-0689">Ribosomal protein</keyword>
<accession>A0A1I4BB53</accession>
<dbReference type="RefSeq" id="WP_090699250.1">
    <property type="nucleotide sequence ID" value="NZ_FOSP01000011.1"/>
</dbReference>
<keyword evidence="7" id="KW-0687">Ribonucleoprotein</keyword>
<sequence>MSWNKIIIKTDNASADRLSEALLEHGALSVDIHDAEAGTDAEQPLYGEPGLPAEQVWQKAEVTGLFDKDTDLDAIMQSVKEAVQLSQMPSYRTEIVEAQDWVRLTQAQFEPIQISARLWIVPTWHQPPDPAAINLILDPGLAFGTGSHPTTQLCLVWLDQHLKREETLLDYGCGSGILAIAALKLGAGHVTGIDIDPHAVKASQANALLNDCDQSKLFFSTHYQPGNNPDDKTVVAGQVDIVIANILSNPLIMLAPILAQAARKGGQIVLSGILQAQADEVKASYQNWFDMQLSEAQDGWVLLTGIKK</sequence>
<dbReference type="Pfam" id="PF06325">
    <property type="entry name" value="PrmA"/>
    <property type="match status" value="1"/>
</dbReference>
<dbReference type="PANTHER" id="PTHR43648:SF1">
    <property type="entry name" value="ELECTRON TRANSFER FLAVOPROTEIN BETA SUBUNIT LYSINE METHYLTRANSFERASE"/>
    <property type="match status" value="1"/>
</dbReference>
<dbReference type="CDD" id="cd02440">
    <property type="entry name" value="AdoMet_MTases"/>
    <property type="match status" value="1"/>
</dbReference>
<comment type="similarity">
    <text evidence="1 6">Belongs to the methyltransferase superfamily. PrmA family.</text>
</comment>
<evidence type="ECO:0000256" key="3">
    <source>
        <dbReference type="ARBA" id="ARBA00022603"/>
    </source>
</evidence>
<organism evidence="7 8">
    <name type="scientific">Nitrosomonas aestuarii</name>
    <dbReference type="NCBI Taxonomy" id="52441"/>
    <lineage>
        <taxon>Bacteria</taxon>
        <taxon>Pseudomonadati</taxon>
        <taxon>Pseudomonadota</taxon>
        <taxon>Betaproteobacteria</taxon>
        <taxon>Nitrosomonadales</taxon>
        <taxon>Nitrosomonadaceae</taxon>
        <taxon>Nitrosomonas</taxon>
    </lineage>
</organism>
<keyword evidence="5 6" id="KW-0949">S-adenosyl-L-methionine</keyword>
<feature type="binding site" evidence="6">
    <location>
        <position position="245"/>
    </location>
    <ligand>
        <name>S-adenosyl-L-methionine</name>
        <dbReference type="ChEBI" id="CHEBI:59789"/>
    </ligand>
</feature>
<dbReference type="PANTHER" id="PTHR43648">
    <property type="entry name" value="ELECTRON TRANSFER FLAVOPROTEIN BETA SUBUNIT LYSINE METHYLTRANSFERASE"/>
    <property type="match status" value="1"/>
</dbReference>
<keyword evidence="4 6" id="KW-0808">Transferase</keyword>
<dbReference type="GO" id="GO:0005840">
    <property type="term" value="C:ribosome"/>
    <property type="evidence" value="ECO:0007669"/>
    <property type="project" value="UniProtKB-KW"/>
</dbReference>
<proteinExistence type="inferred from homology"/>
<feature type="binding site" evidence="6">
    <location>
        <position position="172"/>
    </location>
    <ligand>
        <name>S-adenosyl-L-methionine</name>
        <dbReference type="ChEBI" id="CHEBI:59789"/>
    </ligand>
</feature>
<feature type="binding site" evidence="6">
    <location>
        <position position="194"/>
    </location>
    <ligand>
        <name>S-adenosyl-L-methionine</name>
        <dbReference type="ChEBI" id="CHEBI:59789"/>
    </ligand>
</feature>
<protein>
    <recommendedName>
        <fullName evidence="6">Ribosomal protein L11 methyltransferase</fullName>
        <shortName evidence="6">L11 Mtase</shortName>
        <ecNumber evidence="6">2.1.1.-</ecNumber>
    </recommendedName>
</protein>
<evidence type="ECO:0000256" key="1">
    <source>
        <dbReference type="ARBA" id="ARBA00009741"/>
    </source>
</evidence>
<dbReference type="SUPFAM" id="SSF53335">
    <property type="entry name" value="S-adenosyl-L-methionine-dependent methyltransferases"/>
    <property type="match status" value="1"/>
</dbReference>
<dbReference type="InterPro" id="IPR050078">
    <property type="entry name" value="Ribosomal_L11_MeTrfase_PrmA"/>
</dbReference>
<comment type="subcellular location">
    <subcellularLocation>
        <location evidence="6">Cytoplasm</location>
    </subcellularLocation>
</comment>
<comment type="catalytic activity">
    <reaction evidence="6">
        <text>L-lysyl-[protein] + 3 S-adenosyl-L-methionine = N(6),N(6),N(6)-trimethyl-L-lysyl-[protein] + 3 S-adenosyl-L-homocysteine + 3 H(+)</text>
        <dbReference type="Rhea" id="RHEA:54192"/>
        <dbReference type="Rhea" id="RHEA-COMP:9752"/>
        <dbReference type="Rhea" id="RHEA-COMP:13826"/>
        <dbReference type="ChEBI" id="CHEBI:15378"/>
        <dbReference type="ChEBI" id="CHEBI:29969"/>
        <dbReference type="ChEBI" id="CHEBI:57856"/>
        <dbReference type="ChEBI" id="CHEBI:59789"/>
        <dbReference type="ChEBI" id="CHEBI:61961"/>
    </reaction>
</comment>
<evidence type="ECO:0000313" key="7">
    <source>
        <dbReference type="EMBL" id="SFK65763.1"/>
    </source>
</evidence>
<keyword evidence="2 6" id="KW-0963">Cytoplasm</keyword>
<reference evidence="8" key="1">
    <citation type="submission" date="2016-10" db="EMBL/GenBank/DDBJ databases">
        <authorList>
            <person name="Varghese N."/>
            <person name="Submissions S."/>
        </authorList>
    </citation>
    <scope>NUCLEOTIDE SEQUENCE [LARGE SCALE GENOMIC DNA]</scope>
    <source>
        <strain evidence="8">Nm69</strain>
    </source>
</reference>
<dbReference type="HAMAP" id="MF_00735">
    <property type="entry name" value="Methyltr_PrmA"/>
    <property type="match status" value="1"/>
</dbReference>
<evidence type="ECO:0000256" key="4">
    <source>
        <dbReference type="ARBA" id="ARBA00022679"/>
    </source>
</evidence>
<evidence type="ECO:0000256" key="6">
    <source>
        <dbReference type="HAMAP-Rule" id="MF_00735"/>
    </source>
</evidence>
<dbReference type="InterPro" id="IPR004498">
    <property type="entry name" value="Ribosomal_PrmA_MeTrfase"/>
</dbReference>
<dbReference type="EC" id="2.1.1.-" evidence="6"/>
<dbReference type="OrthoDB" id="9785995at2"/>
<dbReference type="GO" id="GO:0032259">
    <property type="term" value="P:methylation"/>
    <property type="evidence" value="ECO:0007669"/>
    <property type="project" value="UniProtKB-KW"/>
</dbReference>
<dbReference type="STRING" id="52441.SAMN05216302_1011120"/>